<organism evidence="3 4">
    <name type="scientific">Actinopolyspora xinjiangensis</name>
    <dbReference type="NCBI Taxonomy" id="405564"/>
    <lineage>
        <taxon>Bacteria</taxon>
        <taxon>Bacillati</taxon>
        <taxon>Actinomycetota</taxon>
        <taxon>Actinomycetes</taxon>
        <taxon>Actinopolysporales</taxon>
        <taxon>Actinopolysporaceae</taxon>
        <taxon>Actinopolyspora</taxon>
    </lineage>
</organism>
<keyword evidence="1" id="KW-0521">NADP</keyword>
<accession>A0A1H0RKS1</accession>
<dbReference type="Gene3D" id="3.90.180.10">
    <property type="entry name" value="Medium-chain alcohol dehydrogenases, catalytic domain"/>
    <property type="match status" value="1"/>
</dbReference>
<evidence type="ECO:0000313" key="4">
    <source>
        <dbReference type="Proteomes" id="UP000199497"/>
    </source>
</evidence>
<feature type="domain" description="Enoyl reductase (ER)" evidence="2">
    <location>
        <begin position="10"/>
        <end position="308"/>
    </location>
</feature>
<keyword evidence="4" id="KW-1185">Reference proteome</keyword>
<protein>
    <submittedName>
        <fullName evidence="3">NADPH:quinone reductase</fullName>
    </submittedName>
</protein>
<dbReference type="SMART" id="SM00829">
    <property type="entry name" value="PKS_ER"/>
    <property type="match status" value="1"/>
</dbReference>
<dbReference type="InterPro" id="IPR051603">
    <property type="entry name" value="Zinc-ADH_QOR/CCCR"/>
</dbReference>
<dbReference type="InterPro" id="IPR013154">
    <property type="entry name" value="ADH-like_N"/>
</dbReference>
<dbReference type="SUPFAM" id="SSF50129">
    <property type="entry name" value="GroES-like"/>
    <property type="match status" value="1"/>
</dbReference>
<dbReference type="PANTHER" id="PTHR44154:SF1">
    <property type="entry name" value="QUINONE OXIDOREDUCTASE"/>
    <property type="match status" value="1"/>
</dbReference>
<dbReference type="CDD" id="cd05289">
    <property type="entry name" value="MDR_like_2"/>
    <property type="match status" value="1"/>
</dbReference>
<reference evidence="4" key="1">
    <citation type="submission" date="2016-10" db="EMBL/GenBank/DDBJ databases">
        <authorList>
            <person name="Varghese N."/>
            <person name="Submissions S."/>
        </authorList>
    </citation>
    <scope>NUCLEOTIDE SEQUENCE [LARGE SCALE GENOMIC DNA]</scope>
    <source>
        <strain evidence="4">DSM 46732</strain>
    </source>
</reference>
<dbReference type="PANTHER" id="PTHR44154">
    <property type="entry name" value="QUINONE OXIDOREDUCTASE"/>
    <property type="match status" value="1"/>
</dbReference>
<dbReference type="SUPFAM" id="SSF51735">
    <property type="entry name" value="NAD(P)-binding Rossmann-fold domains"/>
    <property type="match status" value="1"/>
</dbReference>
<dbReference type="STRING" id="405564.SAMN04487905_103120"/>
<dbReference type="InterPro" id="IPR020843">
    <property type="entry name" value="ER"/>
</dbReference>
<dbReference type="Proteomes" id="UP000199497">
    <property type="component" value="Unassembled WGS sequence"/>
</dbReference>
<dbReference type="OrthoDB" id="3727682at2"/>
<gene>
    <name evidence="3" type="ORF">SAMN04487905_103120</name>
</gene>
<dbReference type="Gene3D" id="3.40.50.720">
    <property type="entry name" value="NAD(P)-binding Rossmann-like Domain"/>
    <property type="match status" value="1"/>
</dbReference>
<evidence type="ECO:0000313" key="3">
    <source>
        <dbReference type="EMBL" id="SDP30127.1"/>
    </source>
</evidence>
<evidence type="ECO:0000256" key="1">
    <source>
        <dbReference type="ARBA" id="ARBA00022857"/>
    </source>
</evidence>
<dbReference type="RefSeq" id="WP_092598780.1">
    <property type="nucleotide sequence ID" value="NZ_FNJR01000003.1"/>
</dbReference>
<sequence>MRAIGVTEFGGPEQLRVVDVAQPKPEEGEIRIRVHAAAVNPTDTVLRAGGHRTEGLEPPYIPGMDAAGMISEVGPGVTTWQPGDRVMAVVVPVDSRGGAYADEIVVPAASVAAVPSGFGFAAAATLPMNGLTAHLALEQLGLAEGETLAVTGAAGAFGGYVIELAKDRGLHVIADASAADERLVRDLGADAVVRRGDDVAERIRELVPEGVAGVADGAVLNGAVAPAIRDGGGLAVVRGWQGDPGRGIRVHRVLVVQAVTDSAALDQLRAKVENGRLTPRVARVLPAERADEAHRVLERGGTRGRLVLDFES</sequence>
<dbReference type="EMBL" id="FNJR01000003">
    <property type="protein sequence ID" value="SDP30127.1"/>
    <property type="molecule type" value="Genomic_DNA"/>
</dbReference>
<dbReference type="AlphaFoldDB" id="A0A1H0RKS1"/>
<dbReference type="GO" id="GO:0016491">
    <property type="term" value="F:oxidoreductase activity"/>
    <property type="evidence" value="ECO:0007669"/>
    <property type="project" value="InterPro"/>
</dbReference>
<dbReference type="InterPro" id="IPR011032">
    <property type="entry name" value="GroES-like_sf"/>
</dbReference>
<name>A0A1H0RKS1_9ACTN</name>
<dbReference type="InterPro" id="IPR036291">
    <property type="entry name" value="NAD(P)-bd_dom_sf"/>
</dbReference>
<dbReference type="Pfam" id="PF13602">
    <property type="entry name" value="ADH_zinc_N_2"/>
    <property type="match status" value="1"/>
</dbReference>
<evidence type="ECO:0000259" key="2">
    <source>
        <dbReference type="SMART" id="SM00829"/>
    </source>
</evidence>
<dbReference type="Pfam" id="PF08240">
    <property type="entry name" value="ADH_N"/>
    <property type="match status" value="1"/>
</dbReference>
<proteinExistence type="predicted"/>